<proteinExistence type="predicted"/>
<comment type="caution">
    <text evidence="1">The sequence shown here is derived from an EMBL/GenBank/DDBJ whole genome shotgun (WGS) entry which is preliminary data.</text>
</comment>
<reference evidence="1 2" key="1">
    <citation type="journal article" date="2014" name="MBio">
        <title>New insights into dissemination and variation of the health care-associated pathogen Acinetobacter baumannii from genomic analysis.</title>
        <authorList>
            <person name="Wright M.S."/>
            <person name="Haft D.H."/>
            <person name="Harkins D.M."/>
            <person name="Perez F."/>
            <person name="Hujer K.M."/>
            <person name="Bajaksouzian S."/>
            <person name="Benard M.F."/>
            <person name="Jacobs M.R."/>
            <person name="Bonomo R.A."/>
            <person name="Adams M.D."/>
        </authorList>
    </citation>
    <scope>NUCLEOTIDE SEQUENCE [LARGE SCALE GENOMIC DNA]</scope>
    <source>
        <strain evidence="1 2">UH5307</strain>
    </source>
</reference>
<protein>
    <submittedName>
        <fullName evidence="1">Uncharacterized protein</fullName>
    </submittedName>
</protein>
<dbReference type="AlphaFoldDB" id="A0ABC9V6H9"/>
<evidence type="ECO:0000313" key="1">
    <source>
        <dbReference type="EMBL" id="ETQ87813.1"/>
    </source>
</evidence>
<accession>A0ABC9V6H9</accession>
<dbReference type="EMBL" id="AYFO01000046">
    <property type="protein sequence ID" value="ETQ87813.1"/>
    <property type="molecule type" value="Genomic_DNA"/>
</dbReference>
<name>A0ABC9V6H9_ACIBA</name>
<organism evidence="1 2">
    <name type="scientific">Acinetobacter baumannii UH5307</name>
    <dbReference type="NCBI Taxonomy" id="1398973"/>
    <lineage>
        <taxon>Bacteria</taxon>
        <taxon>Pseudomonadati</taxon>
        <taxon>Pseudomonadota</taxon>
        <taxon>Gammaproteobacteria</taxon>
        <taxon>Moraxellales</taxon>
        <taxon>Moraxellaceae</taxon>
        <taxon>Acinetobacter</taxon>
        <taxon>Acinetobacter calcoaceticus/baumannii complex</taxon>
    </lineage>
</organism>
<gene>
    <name evidence="1" type="ORF">P669_4111</name>
</gene>
<evidence type="ECO:0000313" key="2">
    <source>
        <dbReference type="Proteomes" id="UP000018906"/>
    </source>
</evidence>
<sequence>MDDSPFWKEPQEFLELAVIYDQQLTVGCWLCEALKLYSQSLVVCI</sequence>
<dbReference type="Proteomes" id="UP000018906">
    <property type="component" value="Unassembled WGS sequence"/>
</dbReference>